<sequence length="124" mass="13358">MTIEGVVQLHGVNVLTLPADGPPLRTEADALDLVGDSFYQGAELVAVPADRLSPEFFDLSTGVAGAVTQKVVNYRLRLAVVGDIAAHLERSGALRDYVRESNAGRQLWFVASMDELGERLAGHR</sequence>
<comment type="caution">
    <text evidence="2">The sequence shown here is derived from an EMBL/GenBank/DDBJ whole genome shotgun (WGS) entry which is preliminary data.</text>
</comment>
<dbReference type="OrthoDB" id="8595425at2"/>
<keyword evidence="3" id="KW-1185">Reference proteome</keyword>
<dbReference type="AlphaFoldDB" id="A0A4V2Z0G2"/>
<reference evidence="2 3" key="1">
    <citation type="submission" date="2019-03" db="EMBL/GenBank/DDBJ databases">
        <title>Draft genome sequences of novel Actinobacteria.</title>
        <authorList>
            <person name="Sahin N."/>
            <person name="Ay H."/>
            <person name="Saygin H."/>
        </authorList>
    </citation>
    <scope>NUCLEOTIDE SEQUENCE [LARGE SCALE GENOMIC DNA]</scope>
    <source>
        <strain evidence="2 3">5K138</strain>
    </source>
</reference>
<accession>A0A4V2Z0G2</accession>
<evidence type="ECO:0000259" key="1">
    <source>
        <dbReference type="Pfam" id="PF13788"/>
    </source>
</evidence>
<dbReference type="Pfam" id="PF13788">
    <property type="entry name" value="DUF4180"/>
    <property type="match status" value="1"/>
</dbReference>
<name>A0A4V2Z0G2_9ACTN</name>
<proteinExistence type="predicted"/>
<gene>
    <name evidence="2" type="ORF">E1269_25180</name>
</gene>
<dbReference type="RefSeq" id="WP_131899757.1">
    <property type="nucleotide sequence ID" value="NZ_SMKZ01000049.1"/>
</dbReference>
<evidence type="ECO:0000313" key="3">
    <source>
        <dbReference type="Proteomes" id="UP000294739"/>
    </source>
</evidence>
<dbReference type="InParanoid" id="A0A4V2Z0G2"/>
<dbReference type="Proteomes" id="UP000294739">
    <property type="component" value="Unassembled WGS sequence"/>
</dbReference>
<feature type="domain" description="DUF4180" evidence="1">
    <location>
        <begin position="11"/>
        <end position="120"/>
    </location>
</feature>
<evidence type="ECO:0000313" key="2">
    <source>
        <dbReference type="EMBL" id="TDE00468.1"/>
    </source>
</evidence>
<protein>
    <submittedName>
        <fullName evidence="2">DUF4180 domain-containing protein</fullName>
    </submittedName>
</protein>
<organism evidence="2 3">
    <name type="scientific">Jiangella asiatica</name>
    <dbReference type="NCBI Taxonomy" id="2530372"/>
    <lineage>
        <taxon>Bacteria</taxon>
        <taxon>Bacillati</taxon>
        <taxon>Actinomycetota</taxon>
        <taxon>Actinomycetes</taxon>
        <taxon>Jiangellales</taxon>
        <taxon>Jiangellaceae</taxon>
        <taxon>Jiangella</taxon>
    </lineage>
</organism>
<dbReference type="InterPro" id="IPR025438">
    <property type="entry name" value="DUF4180"/>
</dbReference>
<dbReference type="EMBL" id="SMKZ01000049">
    <property type="protein sequence ID" value="TDE00468.1"/>
    <property type="molecule type" value="Genomic_DNA"/>
</dbReference>